<organism evidence="2 3">
    <name type="scientific">Ambispora gerdemannii</name>
    <dbReference type="NCBI Taxonomy" id="144530"/>
    <lineage>
        <taxon>Eukaryota</taxon>
        <taxon>Fungi</taxon>
        <taxon>Fungi incertae sedis</taxon>
        <taxon>Mucoromycota</taxon>
        <taxon>Glomeromycotina</taxon>
        <taxon>Glomeromycetes</taxon>
        <taxon>Archaeosporales</taxon>
        <taxon>Ambisporaceae</taxon>
        <taxon>Ambispora</taxon>
    </lineage>
</organism>
<evidence type="ECO:0000259" key="1">
    <source>
        <dbReference type="PROSITE" id="PS50097"/>
    </source>
</evidence>
<name>A0A9N9BXT5_9GLOM</name>
<feature type="domain" description="BTB" evidence="1">
    <location>
        <begin position="22"/>
        <end position="95"/>
    </location>
</feature>
<dbReference type="PANTHER" id="PTHR24410">
    <property type="entry name" value="HL07962P-RELATED"/>
    <property type="match status" value="1"/>
</dbReference>
<dbReference type="InterPro" id="IPR011705">
    <property type="entry name" value="BACK"/>
</dbReference>
<keyword evidence="3" id="KW-1185">Reference proteome</keyword>
<dbReference type="SUPFAM" id="SSF54695">
    <property type="entry name" value="POZ domain"/>
    <property type="match status" value="1"/>
</dbReference>
<dbReference type="EMBL" id="CAJVPL010001610">
    <property type="protein sequence ID" value="CAG8579757.1"/>
    <property type="molecule type" value="Genomic_DNA"/>
</dbReference>
<gene>
    <name evidence="2" type="ORF">AGERDE_LOCUS8061</name>
</gene>
<feature type="non-terminal residue" evidence="2">
    <location>
        <position position="301"/>
    </location>
</feature>
<accession>A0A9N9BXT5</accession>
<dbReference type="AlphaFoldDB" id="A0A9N9BXT5"/>
<dbReference type="CDD" id="cd18186">
    <property type="entry name" value="BTB_POZ_ZBTB_KLHL-like"/>
    <property type="match status" value="1"/>
</dbReference>
<dbReference type="InterPro" id="IPR051481">
    <property type="entry name" value="BTB-POZ/Galectin-3-binding"/>
</dbReference>
<protein>
    <submittedName>
        <fullName evidence="2">6121_t:CDS:1</fullName>
    </submittedName>
</protein>
<evidence type="ECO:0000313" key="3">
    <source>
        <dbReference type="Proteomes" id="UP000789831"/>
    </source>
</evidence>
<dbReference type="PROSITE" id="PS50097">
    <property type="entry name" value="BTB"/>
    <property type="match status" value="1"/>
</dbReference>
<dbReference type="SMART" id="SM00225">
    <property type="entry name" value="BTB"/>
    <property type="match status" value="1"/>
</dbReference>
<dbReference type="Proteomes" id="UP000789831">
    <property type="component" value="Unassembled WGS sequence"/>
</dbReference>
<proteinExistence type="predicted"/>
<evidence type="ECO:0000313" key="2">
    <source>
        <dbReference type="EMBL" id="CAG8579757.1"/>
    </source>
</evidence>
<dbReference type="InterPro" id="IPR011333">
    <property type="entry name" value="SKP1/BTB/POZ_sf"/>
</dbReference>
<reference evidence="2" key="1">
    <citation type="submission" date="2021-06" db="EMBL/GenBank/DDBJ databases">
        <authorList>
            <person name="Kallberg Y."/>
            <person name="Tangrot J."/>
            <person name="Rosling A."/>
        </authorList>
    </citation>
    <scope>NUCLEOTIDE SEQUENCE</scope>
    <source>
        <strain evidence="2">MT106</strain>
    </source>
</reference>
<dbReference type="Gene3D" id="3.30.710.10">
    <property type="entry name" value="Potassium Channel Kv1.1, Chain A"/>
    <property type="match status" value="1"/>
</dbReference>
<dbReference type="InterPro" id="IPR000210">
    <property type="entry name" value="BTB/POZ_dom"/>
</dbReference>
<dbReference type="Pfam" id="PF07707">
    <property type="entry name" value="BACK"/>
    <property type="match status" value="1"/>
</dbReference>
<dbReference type="PANTHER" id="PTHR24410:SF23">
    <property type="entry name" value="BTB DOMAIN-CONTAINING PROTEIN-RELATED"/>
    <property type="match status" value="1"/>
</dbReference>
<sequence length="301" mass="34905">MSMFTRKFTKDLTELLTNYGEHDIKIIAGEGKNAQTFQAHLLILRARSPYFRCALSKEWAKNEGAMMVFKKPNISPKIFELILNYLYTSVIDLNKENGHDVLSLLVAADELEIKELNNHAQEFLITKMSTWVQQNLVKIIHTIPFRKSFKRLDEYCVKTFREEPHMFFESGDFLSLKEHELVSLLKYDNLAMDEIEVWNSIIKWGTKNTLNLSDQPISKWTPKNFAALEETLHQCIPLIRYSDISSNDYFEKVIPYEQILPKDIKIEILGYHLKGSTPQPVKILPPRSGSIDSKIISSKHI</sequence>
<dbReference type="Gene3D" id="1.25.40.420">
    <property type="match status" value="1"/>
</dbReference>
<feature type="non-terminal residue" evidence="2">
    <location>
        <position position="1"/>
    </location>
</feature>
<dbReference type="OrthoDB" id="5948799at2759"/>
<comment type="caution">
    <text evidence="2">The sequence shown here is derived from an EMBL/GenBank/DDBJ whole genome shotgun (WGS) entry which is preliminary data.</text>
</comment>
<dbReference type="Pfam" id="PF00651">
    <property type="entry name" value="BTB"/>
    <property type="match status" value="1"/>
</dbReference>